<keyword evidence="5" id="KW-1185">Reference proteome</keyword>
<evidence type="ECO:0000259" key="3">
    <source>
        <dbReference type="SMART" id="SM01117"/>
    </source>
</evidence>
<sequence length="191" mass="22002">MLRKRATYEKAIVFPNDNEILDEDDNGARTRFTWLDVLRIVGGLVLLGLIAGKFMTDSVTWNYWSRSRSLETLRQIPKFWDGQTLPLEFSLEQLHTFDGSNPETPVLLAIEGHVFDVSRKSGLYGPRGAYHRFAGTDCSRAFSYRLWSMQGLREPCSSDLSGLSPEGLHRVDEWLEFFQHRYPYIGYVKST</sequence>
<proteinExistence type="inferred from homology"/>
<dbReference type="SMART" id="SM01117">
    <property type="entry name" value="Cyt-b5"/>
    <property type="match status" value="1"/>
</dbReference>
<dbReference type="PANTHER" id="PTHR10281">
    <property type="entry name" value="MEMBRANE-ASSOCIATED PROGESTERONE RECEPTOR COMPONENT-RELATED"/>
    <property type="match status" value="1"/>
</dbReference>
<evidence type="ECO:0000313" key="4">
    <source>
        <dbReference type="EMBL" id="SCV04882.1"/>
    </source>
</evidence>
<dbReference type="PANTHER" id="PTHR10281:SF114">
    <property type="entry name" value="AER144CP"/>
    <property type="match status" value="1"/>
</dbReference>
<dbReference type="GO" id="GO:0012505">
    <property type="term" value="C:endomembrane system"/>
    <property type="evidence" value="ECO:0007669"/>
    <property type="project" value="TreeGrafter"/>
</dbReference>
<dbReference type="SUPFAM" id="SSF55856">
    <property type="entry name" value="Cytochrome b5-like heme/steroid binding domain"/>
    <property type="match status" value="1"/>
</dbReference>
<dbReference type="InterPro" id="IPR050577">
    <property type="entry name" value="MAPR/NEUFC/NENF-like"/>
</dbReference>
<dbReference type="EMBL" id="LT598453">
    <property type="protein sequence ID" value="SCV04882.1"/>
    <property type="molecule type" value="Genomic_DNA"/>
</dbReference>
<dbReference type="Pfam" id="PF00173">
    <property type="entry name" value="Cyt-b5"/>
    <property type="match status" value="1"/>
</dbReference>
<dbReference type="GO" id="GO:0016020">
    <property type="term" value="C:membrane"/>
    <property type="evidence" value="ECO:0007669"/>
    <property type="project" value="TreeGrafter"/>
</dbReference>
<feature type="domain" description="Cytochrome b5 heme-binding" evidence="3">
    <location>
        <begin position="89"/>
        <end position="189"/>
    </location>
</feature>
<dbReference type="Proteomes" id="UP000189911">
    <property type="component" value="Chromosome G"/>
</dbReference>
<keyword evidence="2" id="KW-0472">Membrane</keyword>
<feature type="transmembrane region" description="Helical" evidence="2">
    <location>
        <begin position="37"/>
        <end position="56"/>
    </location>
</feature>
<keyword evidence="2" id="KW-1133">Transmembrane helix</keyword>
<comment type="similarity">
    <text evidence="1">Belongs to the cytochrome b5 family. MAPR subfamily.</text>
</comment>
<dbReference type="InterPro" id="IPR036400">
    <property type="entry name" value="Cyt_B5-like_heme/steroid_sf"/>
</dbReference>
<dbReference type="OrthoDB" id="10257697at2759"/>
<name>A0A1G4KKB2_9SACH</name>
<organism evidence="4 5">
    <name type="scientific">Lachancea nothofagi CBS 11611</name>
    <dbReference type="NCBI Taxonomy" id="1266666"/>
    <lineage>
        <taxon>Eukaryota</taxon>
        <taxon>Fungi</taxon>
        <taxon>Dikarya</taxon>
        <taxon>Ascomycota</taxon>
        <taxon>Saccharomycotina</taxon>
        <taxon>Saccharomycetes</taxon>
        <taxon>Saccharomycetales</taxon>
        <taxon>Saccharomycetaceae</taxon>
        <taxon>Lachancea</taxon>
    </lineage>
</organism>
<evidence type="ECO:0000256" key="1">
    <source>
        <dbReference type="ARBA" id="ARBA00038357"/>
    </source>
</evidence>
<evidence type="ECO:0000256" key="2">
    <source>
        <dbReference type="SAM" id="Phobius"/>
    </source>
</evidence>
<gene>
    <name evidence="4" type="ORF">LANO_0G13498G</name>
</gene>
<accession>A0A1G4KKB2</accession>
<reference evidence="5" key="1">
    <citation type="submission" date="2016-03" db="EMBL/GenBank/DDBJ databases">
        <authorList>
            <person name="Devillers Hugo."/>
        </authorList>
    </citation>
    <scope>NUCLEOTIDE SEQUENCE [LARGE SCALE GENOMIC DNA]</scope>
</reference>
<dbReference type="Gene3D" id="3.10.120.10">
    <property type="entry name" value="Cytochrome b5-like heme/steroid binding domain"/>
    <property type="match status" value="1"/>
</dbReference>
<evidence type="ECO:0000313" key="5">
    <source>
        <dbReference type="Proteomes" id="UP000189911"/>
    </source>
</evidence>
<keyword evidence="2" id="KW-0812">Transmembrane</keyword>
<dbReference type="InterPro" id="IPR001199">
    <property type="entry name" value="Cyt_B5-like_heme/steroid-bd"/>
</dbReference>
<protein>
    <submittedName>
        <fullName evidence="4">LANO_0G13498g1_1</fullName>
    </submittedName>
</protein>
<dbReference type="AlphaFoldDB" id="A0A1G4KKB2"/>